<name>A0ABN8RC30_9CNID</name>
<evidence type="ECO:0000256" key="1">
    <source>
        <dbReference type="SAM" id="MobiDB-lite"/>
    </source>
</evidence>
<feature type="compositionally biased region" description="Polar residues" evidence="1">
    <location>
        <begin position="159"/>
        <end position="168"/>
    </location>
</feature>
<evidence type="ECO:0000313" key="3">
    <source>
        <dbReference type="Proteomes" id="UP001159405"/>
    </source>
</evidence>
<dbReference type="EMBL" id="CALNXK010000213">
    <property type="protein sequence ID" value="CAH3176468.1"/>
    <property type="molecule type" value="Genomic_DNA"/>
</dbReference>
<comment type="caution">
    <text evidence="2">The sequence shown here is derived from an EMBL/GenBank/DDBJ whole genome shotgun (WGS) entry which is preliminary data.</text>
</comment>
<gene>
    <name evidence="2" type="ORF">PLOB_00018235</name>
</gene>
<organism evidence="2 3">
    <name type="scientific">Porites lobata</name>
    <dbReference type="NCBI Taxonomy" id="104759"/>
    <lineage>
        <taxon>Eukaryota</taxon>
        <taxon>Metazoa</taxon>
        <taxon>Cnidaria</taxon>
        <taxon>Anthozoa</taxon>
        <taxon>Hexacorallia</taxon>
        <taxon>Scleractinia</taxon>
        <taxon>Fungiina</taxon>
        <taxon>Poritidae</taxon>
        <taxon>Porites</taxon>
    </lineage>
</organism>
<protein>
    <submittedName>
        <fullName evidence="2">Uncharacterized protein</fullName>
    </submittedName>
</protein>
<keyword evidence="3" id="KW-1185">Reference proteome</keyword>
<sequence>MGSEGFNRDLEMVNAGCFSPEGPLTTQFLLFEGNKPCPRCYGKIEDKKKVYHALKEAIHQEWIHTPLFIDRRPIQQLKFATKQTQTEWLQQAEKNVEQWKRDLAWLNQFTKTTKKQNEQWEAQTKPSNSGRKLYQLPFIGAHKLSKPKRKESGGRKSTALPTTSFKRV</sequence>
<accession>A0ABN8RC30</accession>
<dbReference type="Proteomes" id="UP001159405">
    <property type="component" value="Unassembled WGS sequence"/>
</dbReference>
<feature type="region of interest" description="Disordered" evidence="1">
    <location>
        <begin position="140"/>
        <end position="168"/>
    </location>
</feature>
<reference evidence="2 3" key="1">
    <citation type="submission" date="2022-05" db="EMBL/GenBank/DDBJ databases">
        <authorList>
            <consortium name="Genoscope - CEA"/>
            <person name="William W."/>
        </authorList>
    </citation>
    <scope>NUCLEOTIDE SEQUENCE [LARGE SCALE GENOMIC DNA]</scope>
</reference>
<evidence type="ECO:0000313" key="2">
    <source>
        <dbReference type="EMBL" id="CAH3176468.1"/>
    </source>
</evidence>
<proteinExistence type="predicted"/>